<dbReference type="GO" id="GO:0016586">
    <property type="term" value="C:RSC-type complex"/>
    <property type="evidence" value="ECO:0007669"/>
    <property type="project" value="InterPro"/>
</dbReference>
<evidence type="ECO:0000256" key="6">
    <source>
        <dbReference type="ARBA" id="ARBA00023163"/>
    </source>
</evidence>
<name>A0A395SS44_9HYPO</name>
<dbReference type="FunFam" id="1.20.920.10:FF:000083">
    <property type="entry name" value="WGS project CABT00000000 data, contig 2.8"/>
    <property type="match status" value="1"/>
</dbReference>
<dbReference type="SMART" id="SM00297">
    <property type="entry name" value="BROMO"/>
    <property type="match status" value="2"/>
</dbReference>
<dbReference type="Proteomes" id="UP000266234">
    <property type="component" value="Unassembled WGS sequence"/>
</dbReference>
<dbReference type="EMBL" id="PXOG01000129">
    <property type="protein sequence ID" value="RGP74852.1"/>
    <property type="molecule type" value="Genomic_DNA"/>
</dbReference>
<evidence type="ECO:0000313" key="11">
    <source>
        <dbReference type="EMBL" id="RGP74852.1"/>
    </source>
</evidence>
<comment type="subcellular location">
    <subcellularLocation>
        <location evidence="1">Nucleus</location>
    </subcellularLocation>
</comment>
<keyword evidence="7" id="KW-0539">Nucleus</keyword>
<feature type="region of interest" description="Disordered" evidence="9">
    <location>
        <begin position="447"/>
        <end position="472"/>
    </location>
</feature>
<evidence type="ECO:0000256" key="7">
    <source>
        <dbReference type="ARBA" id="ARBA00023242"/>
    </source>
</evidence>
<gene>
    <name evidence="11" type="ORF">FLONG3_5964</name>
</gene>
<dbReference type="SUPFAM" id="SSF47370">
    <property type="entry name" value="Bromodomain"/>
    <property type="match status" value="2"/>
</dbReference>
<keyword evidence="6" id="KW-0804">Transcription</keyword>
<evidence type="ECO:0000256" key="4">
    <source>
        <dbReference type="ARBA" id="ARBA00023015"/>
    </source>
</evidence>
<evidence type="ECO:0000256" key="5">
    <source>
        <dbReference type="ARBA" id="ARBA00023117"/>
    </source>
</evidence>
<dbReference type="InterPro" id="IPR054551">
    <property type="entry name" value="RSC4_Ig-like"/>
</dbReference>
<dbReference type="PROSITE" id="PS50014">
    <property type="entry name" value="BROMODOMAIN_2"/>
    <property type="match status" value="2"/>
</dbReference>
<feature type="domain" description="Bromo" evidence="10">
    <location>
        <begin position="280"/>
        <end position="354"/>
    </location>
</feature>
<dbReference type="InterPro" id="IPR036427">
    <property type="entry name" value="Bromodomain-like_sf"/>
</dbReference>
<dbReference type="AlphaFoldDB" id="A0A395SS44"/>
<comment type="caution">
    <text evidence="11">The sequence shown here is derived from an EMBL/GenBank/DDBJ whole genome shotgun (WGS) entry which is preliminary data.</text>
</comment>
<dbReference type="Gene3D" id="1.20.920.10">
    <property type="entry name" value="Bromodomain-like"/>
    <property type="match status" value="2"/>
</dbReference>
<dbReference type="PANTHER" id="PTHR16062">
    <property type="entry name" value="SWI/SNF-RELATED"/>
    <property type="match status" value="1"/>
</dbReference>
<evidence type="ECO:0000256" key="9">
    <source>
        <dbReference type="SAM" id="MobiDB-lite"/>
    </source>
</evidence>
<organism evidence="11 12">
    <name type="scientific">Fusarium longipes</name>
    <dbReference type="NCBI Taxonomy" id="694270"/>
    <lineage>
        <taxon>Eukaryota</taxon>
        <taxon>Fungi</taxon>
        <taxon>Dikarya</taxon>
        <taxon>Ascomycota</taxon>
        <taxon>Pezizomycotina</taxon>
        <taxon>Sordariomycetes</taxon>
        <taxon>Hypocreomycetidae</taxon>
        <taxon>Hypocreales</taxon>
        <taxon>Nectriaceae</taxon>
        <taxon>Fusarium</taxon>
    </lineage>
</organism>
<feature type="compositionally biased region" description="Acidic residues" evidence="9">
    <location>
        <begin position="162"/>
        <end position="201"/>
    </location>
</feature>
<evidence type="ECO:0000256" key="3">
    <source>
        <dbReference type="ARBA" id="ARBA00022853"/>
    </source>
</evidence>
<feature type="compositionally biased region" description="Basic residues" evidence="9">
    <location>
        <begin position="204"/>
        <end position="214"/>
    </location>
</feature>
<sequence>MDSKRKANVPSSAENDDRGSKRRRLTNDFDLSKGETRESTTVYGLSFLEHLRKTADKSGRLVATNFEELPPRDGNDDYYEKTRMPISLSMIENKLNNGEFKNLSELEGYFKRMISNAKEFYSRSTPEFEDAERIRKALSNYMTKTNPAYEARGYQALPTPFPDEDGAEGDLDDDEAEDNGEDEDEDEEDEAEEEDEEEEELPTSRRRTTITLKRRGPDRTPGRRASTRGKETPKPAAPAAKPDHQYEDVPYKGLSFQQAQEKLVEEVIRREDPGYDGPYFEAFINLPPRSLKEYYKVINDPMSLRKLQRAVKGMHGRGGSTGISDFKSWAAFEEKAKLLWENAYFFNEEGSEIYSVAQELEEFFGEQLKQAQADVPEPSQPKIKLKVAGTSDTPTPGPKKITIHVGGQRDSADSPAPTQQKEAANGLSVNGTTRTSTPAQAINHQLEKARSTSLSAAPSPSPSTQALSKTEEAAIAASPAVVPQPQNALPVGQATPGVPTAANGPVFAPIPIAPPQPIHNPLINGYMDQKHPRRPGKGLDDALIESVKIQVHPTLQSHSPILATVKPNPKEMDQAATVNLPSHLTRILVVTAIPNHLHNRQYSLWTLVNKQPFKPLHLQAPGQQPNERVFEAMLHHGINVIETHLIAAIPRDERVPGGPEVELEVFTITVNVLRN</sequence>
<feature type="region of interest" description="Disordered" evidence="9">
    <location>
        <begin position="1"/>
        <end position="37"/>
    </location>
</feature>
<evidence type="ECO:0000259" key="10">
    <source>
        <dbReference type="PROSITE" id="PS50014"/>
    </source>
</evidence>
<proteinExistence type="predicted"/>
<dbReference type="GO" id="GO:0003682">
    <property type="term" value="F:chromatin binding"/>
    <property type="evidence" value="ECO:0007669"/>
    <property type="project" value="TreeGrafter"/>
</dbReference>
<protein>
    <recommendedName>
        <fullName evidence="10">Bromo domain-containing protein</fullName>
    </recommendedName>
</protein>
<accession>A0A395SS44</accession>
<keyword evidence="3" id="KW-0156">Chromatin regulator</keyword>
<dbReference type="InterPro" id="IPR001487">
    <property type="entry name" value="Bromodomain"/>
</dbReference>
<dbReference type="GO" id="GO:0006368">
    <property type="term" value="P:transcription elongation by RNA polymerase II"/>
    <property type="evidence" value="ECO:0007669"/>
    <property type="project" value="TreeGrafter"/>
</dbReference>
<dbReference type="OrthoDB" id="6017at2759"/>
<keyword evidence="5 8" id="KW-0103">Bromodomain</keyword>
<dbReference type="PANTHER" id="PTHR16062:SF19">
    <property type="entry name" value="PROTEIN POLYBROMO-1"/>
    <property type="match status" value="1"/>
</dbReference>
<feature type="region of interest" description="Disordered" evidence="9">
    <location>
        <begin position="371"/>
        <end position="435"/>
    </location>
</feature>
<feature type="compositionally biased region" description="Low complexity" evidence="9">
    <location>
        <begin position="451"/>
        <end position="468"/>
    </location>
</feature>
<feature type="compositionally biased region" description="Basic and acidic residues" evidence="9">
    <location>
        <begin position="15"/>
        <end position="37"/>
    </location>
</feature>
<evidence type="ECO:0000256" key="8">
    <source>
        <dbReference type="PROSITE-ProRule" id="PRU00035"/>
    </source>
</evidence>
<keyword evidence="4" id="KW-0805">Transcription regulation</keyword>
<evidence type="ECO:0000313" key="12">
    <source>
        <dbReference type="Proteomes" id="UP000266234"/>
    </source>
</evidence>
<keyword evidence="2" id="KW-0677">Repeat</keyword>
<dbReference type="GO" id="GO:0006338">
    <property type="term" value="P:chromatin remodeling"/>
    <property type="evidence" value="ECO:0007669"/>
    <property type="project" value="InterPro"/>
</dbReference>
<dbReference type="Pfam" id="PF22994">
    <property type="entry name" value="RSC4_Ig_like"/>
    <property type="match status" value="1"/>
</dbReference>
<feature type="compositionally biased region" description="Polar residues" evidence="9">
    <location>
        <begin position="416"/>
        <end position="435"/>
    </location>
</feature>
<feature type="region of interest" description="Disordered" evidence="9">
    <location>
        <begin position="145"/>
        <end position="244"/>
    </location>
</feature>
<keyword evidence="12" id="KW-1185">Reference proteome</keyword>
<dbReference type="InterPro" id="IPR037382">
    <property type="entry name" value="Rsc/polybromo"/>
</dbReference>
<evidence type="ECO:0000256" key="2">
    <source>
        <dbReference type="ARBA" id="ARBA00022737"/>
    </source>
</evidence>
<evidence type="ECO:0000256" key="1">
    <source>
        <dbReference type="ARBA" id="ARBA00004123"/>
    </source>
</evidence>
<reference evidence="11 12" key="1">
    <citation type="journal article" date="2018" name="PLoS Pathog.">
        <title>Evolution of structural diversity of trichothecenes, a family of toxins produced by plant pathogenic and entomopathogenic fungi.</title>
        <authorList>
            <person name="Proctor R.H."/>
            <person name="McCormick S.P."/>
            <person name="Kim H.S."/>
            <person name="Cardoza R.E."/>
            <person name="Stanley A.M."/>
            <person name="Lindo L."/>
            <person name="Kelly A."/>
            <person name="Brown D.W."/>
            <person name="Lee T."/>
            <person name="Vaughan M.M."/>
            <person name="Alexander N.J."/>
            <person name="Busman M."/>
            <person name="Gutierrez S."/>
        </authorList>
    </citation>
    <scope>NUCLEOTIDE SEQUENCE [LARGE SCALE GENOMIC DNA]</scope>
    <source>
        <strain evidence="11 12">NRRL 20695</strain>
    </source>
</reference>
<dbReference type="CDD" id="cd04369">
    <property type="entry name" value="Bromodomain"/>
    <property type="match status" value="2"/>
</dbReference>
<feature type="domain" description="Bromo" evidence="10">
    <location>
        <begin position="58"/>
        <end position="128"/>
    </location>
</feature>
<dbReference type="Pfam" id="PF00439">
    <property type="entry name" value="Bromodomain"/>
    <property type="match status" value="2"/>
</dbReference>
<dbReference type="STRING" id="694270.A0A395SS44"/>